<dbReference type="Pfam" id="PF13018">
    <property type="entry name" value="ESPR"/>
    <property type="match status" value="1"/>
</dbReference>
<keyword evidence="10" id="KW-0998">Cell outer membrane</keyword>
<evidence type="ECO:0000256" key="4">
    <source>
        <dbReference type="ARBA" id="ARBA00022448"/>
    </source>
</evidence>
<feature type="domain" description="Trimeric autotransporter adhesin YadA-like stalk" evidence="14">
    <location>
        <begin position="1958"/>
        <end position="2000"/>
    </location>
</feature>
<dbReference type="CDD" id="cd12820">
    <property type="entry name" value="LbR_YadA-like"/>
    <property type="match status" value="1"/>
</dbReference>
<dbReference type="Gene3D" id="2.150.10.10">
    <property type="entry name" value="Serralysin-like metalloprotease, C-terminal"/>
    <property type="match status" value="5"/>
</dbReference>
<dbReference type="Gene3D" id="3.30.1300.30">
    <property type="entry name" value="GSPII I/J protein-like"/>
    <property type="match status" value="1"/>
</dbReference>
<dbReference type="InterPro" id="IPR008635">
    <property type="entry name" value="Coiled_stalk_dom"/>
</dbReference>
<feature type="domain" description="Trimeric autotransporter adhesin YadA-like stalk" evidence="14">
    <location>
        <begin position="2109"/>
        <end position="2146"/>
    </location>
</feature>
<keyword evidence="7" id="KW-0732">Signal</keyword>
<feature type="domain" description="Trimeric autotransporter adhesin YadA-like stalk" evidence="14">
    <location>
        <begin position="1291"/>
        <end position="1331"/>
    </location>
</feature>
<dbReference type="SUPFAM" id="SSF54523">
    <property type="entry name" value="Pili subunits"/>
    <property type="match status" value="1"/>
</dbReference>
<evidence type="ECO:0000256" key="9">
    <source>
        <dbReference type="ARBA" id="ARBA00023136"/>
    </source>
</evidence>
<evidence type="ECO:0000259" key="14">
    <source>
        <dbReference type="Pfam" id="PF05662"/>
    </source>
</evidence>
<gene>
    <name evidence="16" type="ORF">GIW47_27005</name>
</gene>
<dbReference type="InterPro" id="IPR008640">
    <property type="entry name" value="Adhesin_Head_dom"/>
</dbReference>
<evidence type="ECO:0000256" key="2">
    <source>
        <dbReference type="ARBA" id="ARBA00004442"/>
    </source>
</evidence>
<organism evidence="16 17">
    <name type="scientific">Pseudomonas lactis</name>
    <dbReference type="NCBI Taxonomy" id="1615674"/>
    <lineage>
        <taxon>Bacteria</taxon>
        <taxon>Pseudomonadati</taxon>
        <taxon>Pseudomonadota</taxon>
        <taxon>Gammaproteobacteria</taxon>
        <taxon>Pseudomonadales</taxon>
        <taxon>Pseudomonadaceae</taxon>
        <taxon>Pseudomonas</taxon>
    </lineage>
</organism>
<evidence type="ECO:0000259" key="15">
    <source>
        <dbReference type="Pfam" id="PF13018"/>
    </source>
</evidence>
<keyword evidence="8" id="KW-0653">Protein transport</keyword>
<feature type="domain" description="Trimeric autotransporter adhesin YadA-like stalk" evidence="14">
    <location>
        <begin position="1159"/>
        <end position="1200"/>
    </location>
</feature>
<evidence type="ECO:0000256" key="11">
    <source>
        <dbReference type="SAM" id="MobiDB-lite"/>
    </source>
</evidence>
<dbReference type="InterPro" id="IPR011049">
    <property type="entry name" value="Serralysin-like_metalloprot_C"/>
</dbReference>
<feature type="domain" description="ESPR" evidence="15">
    <location>
        <begin position="1"/>
        <end position="38"/>
    </location>
</feature>
<evidence type="ECO:0000256" key="1">
    <source>
        <dbReference type="ARBA" id="ARBA00004241"/>
    </source>
</evidence>
<feature type="domain" description="Trimeric autotransporter adhesin YadA-like stalk" evidence="14">
    <location>
        <begin position="2266"/>
        <end position="2303"/>
    </location>
</feature>
<dbReference type="SUPFAM" id="SSF101967">
    <property type="entry name" value="Adhesin YadA, collagen-binding domain"/>
    <property type="match status" value="2"/>
</dbReference>
<keyword evidence="6" id="KW-0812">Transmembrane</keyword>
<accession>A0ABS9FVS5</accession>
<feature type="domain" description="Trimeric autotransporter adhesin YadA-like stalk" evidence="14">
    <location>
        <begin position="295"/>
        <end position="337"/>
    </location>
</feature>
<evidence type="ECO:0000256" key="5">
    <source>
        <dbReference type="ARBA" id="ARBA00022452"/>
    </source>
</evidence>
<feature type="domain" description="Trimeric autotransporter adhesin YadA-like head" evidence="13">
    <location>
        <begin position="2236"/>
        <end position="2260"/>
    </location>
</feature>
<keyword evidence="17" id="KW-1185">Reference proteome</keyword>
<dbReference type="Gene3D" id="2.60.40.4050">
    <property type="match status" value="1"/>
</dbReference>
<feature type="domain" description="Trimeric autotransporter adhesin YadA-like stalk" evidence="14">
    <location>
        <begin position="895"/>
        <end position="936"/>
    </location>
</feature>
<evidence type="ECO:0000256" key="3">
    <source>
        <dbReference type="ARBA" id="ARBA00005848"/>
    </source>
</evidence>
<dbReference type="Pfam" id="PF03895">
    <property type="entry name" value="YadA_anchor"/>
    <property type="match status" value="1"/>
</dbReference>
<keyword evidence="4" id="KW-0813">Transport</keyword>
<proteinExistence type="inferred from homology"/>
<sequence length="2392" mass="235525">MNKIYSVIWNISKRCWVVASELARNNGKATSSKSASNRAELIKKTRHPALSQLHVALRQLSGRKFLTHMVAPLILTLAAAPAALANNALFVNDGNDNGCSGATDNDGYTGSSSNSSANCSPSDSATQTNRSLFYNPNGVTGAGATSLTLGNQLLVNGGSTTGLMPIVPAAAHINTLDMRGTKVLQLGSGIVGATSLDAVNGTELYNTANSAANAIGGGAQVSGVAGLITLPSFTTTILSTTGAVTGTNINTNVGSALSNLNTSLVNTAAVAVKYDNAGTKAQVTLNPGGSVTVLNNVAVGALNATSTNAINGSQLFSTNTTVNNLNNQLTSVTNTAAAGIKYDNVATKDKVTFNNGGASTALTNVAVGALNATSTDAVNGSQLFTTNTTVNNLNNQLTSVANAAAVGIKYDDAATKAKVTFNSGGAPTALANVAVGALNANSTDAVNGSQLFTTNTTVNNLNNQLTSVANAAAVGIKYDDAETKAKVTFNSGGAPTALANVAVGALNANSTDAVNGSQLFATNNSVTDLGTQLSDLATSAGAQEGNIANALGGGAAQDPTTGVWKAPTFTTATIDSNGAKTGTLDSNNVGDALTNLSDSLVNTAAVGVKYDDAGTKAKVTFNPGSTATLLSNVAAGTLDATSTDAINGSQLFATNNSVTDLGTQLSDLATSAGAQNGNIANALGGGAAQDPSTGIWKAPTFTTATIDGNGALTGTLDSNNVGDALTNLSDSLLNTAAVGVKYDDAGTKAKVTFNSGSTATLLSNVATGTLDATSTDAINGSQLFATNNSVTDLGTQLSDLATNAGAQNENIANALGGGAAQDQTTGVWKAPTFTTATIDGKGALTGTLNSNNVGDALTNLSDSLVNTAAVGVKYDDAGTKAKVTFNPGSTATLLSNVAAGTLDATSTDAVNGSQLFATNNSVTDLGTQLSDLATNAGAQNGNIANALGGGAAQDPTTGVWKAPTFTTATIDGNGALTGTLDSNNVGDALTNLSDSLVNTAAVGVKYDDTGTKAKVTLNPGSTATLLSNVAAGTLDANSTDAVNGSQLFATNNSVTDLGTQLSDLATNAGAQNGNIANALGGGAAQDPTTGVWKAPTFTTATIDGKGALTGTLDSNNVGDALTNINSSLVNSAAVGVKYDDAGTKAKVTFNPGSTATLLSNVAAGTLDATSTDAVNGSQLFATNNSVTDLGTQLSDLTTNAGAQNGNIANALGGGAAQDPTTGVWKAPTFTTATIDGKGALTGTLDSNNVGDALTNLSDSLVNTAAVGVKYDDVGTKAKVTFNNGGAPTALTNVAVGNLNATSTDVVNGSQLFATNTNVDNLGNQLNDLATTAGGQLSKLSEGLASTLGGGTQIDPATGAVTASTFTTTTIDGKGAVTGTLDSNNVGDALTNLNSSLVNTAAVGVKYDDAGTKAKVTFNNGGAPTALTNVAVGNLNATSTDVVNGSQLFATNTNVDNLGTQLSDLATSAGAQNGNIANALGGGAAQDPTTGVWKAPTFTTATIDGKGALTGTLDSNNVGDALTNLNSSLVNTAAVGVKYDDAGTKAKVTFNNGGTPTALTNVAVGSLSTTSTDAVNGSQLFATNNSVTDLGTQLSDLATSAGAQNGNIANALGGGAAQDPSTGVWKAPTFTTANIDNKGALTGTLDSNNVGDALTNINSSLVNTAAVGVKYDDAGTKAKVTFNPGSTATLLSNVAAGTLDATSTDAVNGSQLFATNTNVDSLGNQLNNLATAAGNQLSKLSEGLASTLGGGTQIDPVTGAVTAPTFTTTTIDGKGAVTGTLGSNNVGDALTNLSDSLANTAAVGVKYDDAGTKAKVTFNNGGTPTALANVAVGSLSATSTDAVNGSQLFATNTNVDNLGNQLSGLATNAGTQNANIANALGGGAALNPTTGVWTGPSFTTSTIDNTGAMTGTAVSNNVGDALTGLNNSLANTAAAAVKYDNAGDKTRVTFNPNGTSTTLSNVAGGTLSATSTEAVNGSQLFATNTNVTGLVTQLSNIVNSGSGIKYFHANSLKADSVASGSDAMALGPNAQASATSALALGNEATASGASSVAIGDGASATGAGNVAIGKAASDDQRGTETYIGQYSGAHNTTAGVVSVGNAATGEARVISNVADGKAPTDAINLRQLDGAVTESKHYTDTSLNKMKDTLGDVNGAVKDVSNQVANVEAQVSSVQKGTSGAFQVNNTRNAQPPKASGTNAVAGGMGAQASGNNSIAVGSNATASADNATATGNGAQASAKNSVALGANSVADRENSVAVGDYGSERQITHVAAGSQGSDAVNVDQLSRHVANATGNANAYTDQRIGDIKRDLKQQDSTLSAGIAGAMAMASLPRSSTSGGNMTSLAVGNYRGQSALAVGVSHVSENGRWSTNLMGTTNSQNDTGVAVGVGYQW</sequence>
<evidence type="ECO:0000256" key="10">
    <source>
        <dbReference type="ARBA" id="ARBA00023237"/>
    </source>
</evidence>
<evidence type="ECO:0000259" key="12">
    <source>
        <dbReference type="Pfam" id="PF03895"/>
    </source>
</evidence>
<dbReference type="Gene3D" id="1.20.5.170">
    <property type="match status" value="15"/>
</dbReference>
<dbReference type="Pfam" id="PF05662">
    <property type="entry name" value="YadA_stalk"/>
    <property type="match status" value="17"/>
</dbReference>
<evidence type="ECO:0000259" key="13">
    <source>
        <dbReference type="Pfam" id="PF05658"/>
    </source>
</evidence>
<feature type="domain" description="Trimeric autotransporter adhesin YadA-like stalk" evidence="14">
    <location>
        <begin position="1691"/>
        <end position="1731"/>
    </location>
</feature>
<feature type="domain" description="Trimeric autotransporter adhesin YadA-like C-terminal membrane anchor" evidence="12">
    <location>
        <begin position="2337"/>
        <end position="2392"/>
    </location>
</feature>
<comment type="subcellular location">
    <subcellularLocation>
        <location evidence="2">Cell outer membrane</location>
    </subcellularLocation>
    <subcellularLocation>
        <location evidence="1">Cell surface</location>
    </subcellularLocation>
</comment>
<feature type="domain" description="Trimeric autotransporter adhesin YadA-like stalk" evidence="14">
    <location>
        <begin position="1559"/>
        <end position="1600"/>
    </location>
</feature>
<dbReference type="InterPro" id="IPR024973">
    <property type="entry name" value="ESPR"/>
</dbReference>
<feature type="domain" description="Trimeric autotransporter adhesin YadA-like head" evidence="13">
    <location>
        <begin position="2208"/>
        <end position="2234"/>
    </location>
</feature>
<dbReference type="Gene3D" id="1.20.5.2280">
    <property type="match status" value="1"/>
</dbReference>
<feature type="domain" description="Trimeric autotransporter adhesin YadA-like head" evidence="13">
    <location>
        <begin position="2017"/>
        <end position="2043"/>
    </location>
</feature>
<dbReference type="Proteomes" id="UP000814074">
    <property type="component" value="Unassembled WGS sequence"/>
</dbReference>
<feature type="domain" description="Trimeric autotransporter adhesin YadA-like stalk" evidence="14">
    <location>
        <begin position="1027"/>
        <end position="1068"/>
    </location>
</feature>
<name>A0ABS9FVS5_9PSED</name>
<protein>
    <submittedName>
        <fullName evidence="16">Uncharacterized protein</fullName>
    </submittedName>
</protein>
<reference evidence="16 17" key="1">
    <citation type="submission" date="2019-11" db="EMBL/GenBank/DDBJ databases">
        <title>Epiphytic Pseudomonas syringae from cherry orchards.</title>
        <authorList>
            <person name="Hulin M.T."/>
        </authorList>
    </citation>
    <scope>NUCLEOTIDE SEQUENCE [LARGE SCALE GENOMIC DNA]</scope>
    <source>
        <strain evidence="16 17">PA-6-3B</strain>
    </source>
</reference>
<evidence type="ECO:0000256" key="6">
    <source>
        <dbReference type="ARBA" id="ARBA00022692"/>
    </source>
</evidence>
<evidence type="ECO:0000256" key="7">
    <source>
        <dbReference type="ARBA" id="ARBA00022729"/>
    </source>
</evidence>
<dbReference type="InterPro" id="IPR005594">
    <property type="entry name" value="YadA_C"/>
</dbReference>
<feature type="domain" description="Trimeric autotransporter adhesin YadA-like stalk" evidence="14">
    <location>
        <begin position="631"/>
        <end position="672"/>
    </location>
</feature>
<feature type="domain" description="Trimeric autotransporter adhesin YadA-like stalk" evidence="14">
    <location>
        <begin position="363"/>
        <end position="405"/>
    </location>
</feature>
<feature type="domain" description="Trimeric autotransporter adhesin YadA-like stalk" evidence="14">
    <location>
        <begin position="1828"/>
        <end position="1868"/>
    </location>
</feature>
<feature type="domain" description="Trimeric autotransporter adhesin YadA-like stalk" evidence="14">
    <location>
        <begin position="432"/>
        <end position="473"/>
    </location>
</feature>
<feature type="domain" description="Trimeric autotransporter adhesin YadA-like stalk" evidence="14">
    <location>
        <begin position="1427"/>
        <end position="1468"/>
    </location>
</feature>
<feature type="domain" description="Trimeric autotransporter adhesin YadA-like stalk" evidence="14">
    <location>
        <begin position="500"/>
        <end position="540"/>
    </location>
</feature>
<evidence type="ECO:0000256" key="8">
    <source>
        <dbReference type="ARBA" id="ARBA00022927"/>
    </source>
</evidence>
<evidence type="ECO:0000313" key="16">
    <source>
        <dbReference type="EMBL" id="MCF5156248.1"/>
    </source>
</evidence>
<dbReference type="InterPro" id="IPR045584">
    <property type="entry name" value="Pilin-like"/>
</dbReference>
<comment type="caution">
    <text evidence="16">The sequence shown here is derived from an EMBL/GenBank/DDBJ whole genome shotgun (WGS) entry which is preliminary data.</text>
</comment>
<feature type="region of interest" description="Disordered" evidence="11">
    <location>
        <begin position="2182"/>
        <end position="2202"/>
    </location>
</feature>
<keyword evidence="5" id="KW-1134">Transmembrane beta strand</keyword>
<keyword evidence="9" id="KW-0472">Membrane</keyword>
<comment type="similarity">
    <text evidence="3">Belongs to the autotransporter-2 (AT-2) (TC 1.B.40) family.</text>
</comment>
<feature type="domain" description="Trimeric autotransporter adhesin YadA-like stalk" evidence="14">
    <location>
        <begin position="763"/>
        <end position="804"/>
    </location>
</feature>
<evidence type="ECO:0000313" key="17">
    <source>
        <dbReference type="Proteomes" id="UP000814074"/>
    </source>
</evidence>
<dbReference type="Pfam" id="PF05658">
    <property type="entry name" value="YadA_head"/>
    <property type="match status" value="3"/>
</dbReference>
<dbReference type="EMBL" id="WKDU01000053">
    <property type="protein sequence ID" value="MCF5156248.1"/>
    <property type="molecule type" value="Genomic_DNA"/>
</dbReference>